<sequence>MKKILLFILLAAVSSPAAFAQARAGGELSSKDYTGGGTTQSRNTGFGVKGGYNLSGLRGDDIKGIDRNSRSDFHTGIYGQFGFNEFASAQLEALYSRQGFSANTGPNGSRQTYKMDYLSVPLMFVGNVTETLSFHVGPQVSLLVKAEEEGKDLDFDSNGLNSFDFGGVLGAEARVGPARVGARYVGSLGKIFGDNGAKVANLASGKFTNSDLYNNVFQLYIGIGFTQ</sequence>
<proteinExistence type="predicted"/>
<accession>A0ABP8IKS0</accession>
<dbReference type="Pfam" id="PF13568">
    <property type="entry name" value="OMP_b-brl_2"/>
    <property type="match status" value="1"/>
</dbReference>
<dbReference type="InterPro" id="IPR025665">
    <property type="entry name" value="Beta-barrel_OMP_2"/>
</dbReference>
<feature type="signal peptide" evidence="1">
    <location>
        <begin position="1"/>
        <end position="20"/>
    </location>
</feature>
<evidence type="ECO:0000313" key="4">
    <source>
        <dbReference type="Proteomes" id="UP001501153"/>
    </source>
</evidence>
<dbReference type="RefSeq" id="WP_345236701.1">
    <property type="nucleotide sequence ID" value="NZ_BAABGZ010000057.1"/>
</dbReference>
<reference evidence="4" key="1">
    <citation type="journal article" date="2019" name="Int. J. Syst. Evol. Microbiol.">
        <title>The Global Catalogue of Microorganisms (GCM) 10K type strain sequencing project: providing services to taxonomists for standard genome sequencing and annotation.</title>
        <authorList>
            <consortium name="The Broad Institute Genomics Platform"/>
            <consortium name="The Broad Institute Genome Sequencing Center for Infectious Disease"/>
            <person name="Wu L."/>
            <person name="Ma J."/>
        </authorList>
    </citation>
    <scope>NUCLEOTIDE SEQUENCE [LARGE SCALE GENOMIC DNA]</scope>
    <source>
        <strain evidence="4">JCM 17923</strain>
    </source>
</reference>
<dbReference type="Proteomes" id="UP001501153">
    <property type="component" value="Unassembled WGS sequence"/>
</dbReference>
<gene>
    <name evidence="3" type="ORF">GCM10023185_27980</name>
</gene>
<keyword evidence="4" id="KW-1185">Reference proteome</keyword>
<dbReference type="EMBL" id="BAABGZ010000057">
    <property type="protein sequence ID" value="GAA4361118.1"/>
    <property type="molecule type" value="Genomic_DNA"/>
</dbReference>
<comment type="caution">
    <text evidence="3">The sequence shown here is derived from an EMBL/GenBank/DDBJ whole genome shotgun (WGS) entry which is preliminary data.</text>
</comment>
<evidence type="ECO:0000259" key="2">
    <source>
        <dbReference type="Pfam" id="PF13568"/>
    </source>
</evidence>
<feature type="domain" description="Outer membrane protein beta-barrel" evidence="2">
    <location>
        <begin position="40"/>
        <end position="192"/>
    </location>
</feature>
<name>A0ABP8IKS0_9BACT</name>
<feature type="chain" id="PRO_5046375642" description="Outer membrane protein beta-barrel domain-containing protein" evidence="1">
    <location>
        <begin position="21"/>
        <end position="227"/>
    </location>
</feature>
<protein>
    <recommendedName>
        <fullName evidence="2">Outer membrane protein beta-barrel domain-containing protein</fullName>
    </recommendedName>
</protein>
<evidence type="ECO:0000313" key="3">
    <source>
        <dbReference type="EMBL" id="GAA4361118.1"/>
    </source>
</evidence>
<keyword evidence="1" id="KW-0732">Signal</keyword>
<organism evidence="3 4">
    <name type="scientific">Hymenobacter saemangeumensis</name>
    <dbReference type="NCBI Taxonomy" id="1084522"/>
    <lineage>
        <taxon>Bacteria</taxon>
        <taxon>Pseudomonadati</taxon>
        <taxon>Bacteroidota</taxon>
        <taxon>Cytophagia</taxon>
        <taxon>Cytophagales</taxon>
        <taxon>Hymenobacteraceae</taxon>
        <taxon>Hymenobacter</taxon>
    </lineage>
</organism>
<evidence type="ECO:0000256" key="1">
    <source>
        <dbReference type="SAM" id="SignalP"/>
    </source>
</evidence>